<protein>
    <submittedName>
        <fullName evidence="1">Uncharacterized protein</fullName>
    </submittedName>
</protein>
<organism evidence="1 2">
    <name type="scientific">Pristionchus mayeri</name>
    <dbReference type="NCBI Taxonomy" id="1317129"/>
    <lineage>
        <taxon>Eukaryota</taxon>
        <taxon>Metazoa</taxon>
        <taxon>Ecdysozoa</taxon>
        <taxon>Nematoda</taxon>
        <taxon>Chromadorea</taxon>
        <taxon>Rhabditida</taxon>
        <taxon>Rhabditina</taxon>
        <taxon>Diplogasteromorpha</taxon>
        <taxon>Diplogasteroidea</taxon>
        <taxon>Neodiplogasteridae</taxon>
        <taxon>Pristionchus</taxon>
    </lineage>
</organism>
<feature type="non-terminal residue" evidence="1">
    <location>
        <position position="144"/>
    </location>
</feature>
<dbReference type="Proteomes" id="UP001328107">
    <property type="component" value="Unassembled WGS sequence"/>
</dbReference>
<gene>
    <name evidence="1" type="ORF">PMAYCL1PPCAC_10917</name>
</gene>
<dbReference type="AlphaFoldDB" id="A0AAN4ZM14"/>
<sequence>ELPSTPMQFNISSSPIFNTKIKIVGITEKNDYFMSPNTFEQIPGQFSQTYDKEVALLDLISSLGSEMNPAVPDVASIPRCIKNLQAEFAFHTDISSVPRMKEFRAKAQQIIHEFTKYFDIPQGNIDLDDDTCEYNRDQMEDKAL</sequence>
<comment type="caution">
    <text evidence="1">The sequence shown here is derived from an EMBL/GenBank/DDBJ whole genome shotgun (WGS) entry which is preliminary data.</text>
</comment>
<feature type="non-terminal residue" evidence="1">
    <location>
        <position position="1"/>
    </location>
</feature>
<proteinExistence type="predicted"/>
<accession>A0AAN4ZM14</accession>
<keyword evidence="2" id="KW-1185">Reference proteome</keyword>
<dbReference type="EMBL" id="BTRK01000003">
    <property type="protein sequence ID" value="GMR40722.1"/>
    <property type="molecule type" value="Genomic_DNA"/>
</dbReference>
<reference evidence="2" key="1">
    <citation type="submission" date="2022-10" db="EMBL/GenBank/DDBJ databases">
        <title>Genome assembly of Pristionchus species.</title>
        <authorList>
            <person name="Yoshida K."/>
            <person name="Sommer R.J."/>
        </authorList>
    </citation>
    <scope>NUCLEOTIDE SEQUENCE [LARGE SCALE GENOMIC DNA]</scope>
    <source>
        <strain evidence="2">RS5460</strain>
    </source>
</reference>
<evidence type="ECO:0000313" key="2">
    <source>
        <dbReference type="Proteomes" id="UP001328107"/>
    </source>
</evidence>
<evidence type="ECO:0000313" key="1">
    <source>
        <dbReference type="EMBL" id="GMR40722.1"/>
    </source>
</evidence>
<name>A0AAN4ZM14_9BILA</name>